<organism evidence="2 3">
    <name type="scientific">Novosphingobium ginsenosidimutans</name>
    <dbReference type="NCBI Taxonomy" id="1176536"/>
    <lineage>
        <taxon>Bacteria</taxon>
        <taxon>Pseudomonadati</taxon>
        <taxon>Pseudomonadota</taxon>
        <taxon>Alphaproteobacteria</taxon>
        <taxon>Sphingomonadales</taxon>
        <taxon>Sphingomonadaceae</taxon>
        <taxon>Novosphingobium</taxon>
    </lineage>
</organism>
<dbReference type="RefSeq" id="WP_147091294.1">
    <property type="nucleotide sequence ID" value="NZ_BAABJD010000002.1"/>
</dbReference>
<dbReference type="KEGG" id="ngf:FRF71_14325"/>
<dbReference type="PANTHER" id="PTHR34301">
    <property type="entry name" value="DNA-BINDING PROTEIN-RELATED"/>
    <property type="match status" value="1"/>
</dbReference>
<dbReference type="AlphaFoldDB" id="A0A5B8SAD5"/>
<accession>A0A5B8SAD5</accession>
<dbReference type="OrthoDB" id="7209686at2"/>
<evidence type="ECO:0000313" key="2">
    <source>
        <dbReference type="EMBL" id="QEA17215.1"/>
    </source>
</evidence>
<dbReference type="PANTHER" id="PTHR34301:SF8">
    <property type="entry name" value="ATPASE DOMAIN-CONTAINING PROTEIN"/>
    <property type="match status" value="1"/>
</dbReference>
<evidence type="ECO:0000313" key="3">
    <source>
        <dbReference type="Proteomes" id="UP000321172"/>
    </source>
</evidence>
<dbReference type="InterPro" id="IPR027417">
    <property type="entry name" value="P-loop_NTPase"/>
</dbReference>
<sequence length="421" mass="45824">MSWIRKLFGLGPQNDQAEYDDGQATLVVSAPVAPASNSGGLPRFSGLANEIEDDRGQSRELSAGHRLGRAYPVSQPVSDLRQFAGRRELLTSVIRSIEERRMHVVLYGDRGIGKTSLLHIIALLAKDARYLVRYSSCSASSDLDSTFRAIAEDIPLLYHEKGDPTSAQVESGKTLADLFDASRLTPASLSEVLDGVSGTRLLIILDEFDRTENPDFRREVAELIKNLSDRSSKVQILIGGVAENLSELVRQIPSIRRNLLGIPVGRMSDAELIEILTNGQAISGLLIDKIAQERLIASANGSPYLANLIAHQASSRAIERGGKSVTSADLKDGLAMMAREQMLRLPEAAQQQVEKLLTQVPHDQLRAAVGHALEHFGQVTLNQFPALKPMADGEASGEIPLTFVDDGVPLTIWLRLAELQS</sequence>
<dbReference type="SUPFAM" id="SSF52540">
    <property type="entry name" value="P-loop containing nucleoside triphosphate hydrolases"/>
    <property type="match status" value="1"/>
</dbReference>
<protein>
    <submittedName>
        <fullName evidence="2">AAA family ATPase</fullName>
    </submittedName>
</protein>
<dbReference type="EMBL" id="CP042345">
    <property type="protein sequence ID" value="QEA17215.1"/>
    <property type="molecule type" value="Genomic_DNA"/>
</dbReference>
<gene>
    <name evidence="2" type="ORF">FRF71_14325</name>
</gene>
<reference evidence="2 3" key="1">
    <citation type="journal article" date="2013" name="J. Microbiol. Biotechnol.">
        <title>Novosphingobium ginsenosidimutans sp. nov., with the ability to convert ginsenoside.</title>
        <authorList>
            <person name="Kim J.K."/>
            <person name="He D."/>
            <person name="Liu Q.M."/>
            <person name="Park H.Y."/>
            <person name="Jung M.S."/>
            <person name="Yoon M.H."/>
            <person name="Kim S.C."/>
            <person name="Im W.T."/>
        </authorList>
    </citation>
    <scope>NUCLEOTIDE SEQUENCE [LARGE SCALE GENOMIC DNA]</scope>
    <source>
        <strain evidence="2 3">FW-6</strain>
    </source>
</reference>
<dbReference type="Pfam" id="PF20703">
    <property type="entry name" value="nSTAND1"/>
    <property type="match status" value="1"/>
</dbReference>
<feature type="domain" description="AAA+ ATPase" evidence="1">
    <location>
        <begin position="100"/>
        <end position="324"/>
    </location>
</feature>
<keyword evidence="3" id="KW-1185">Reference proteome</keyword>
<dbReference type="SMART" id="SM00382">
    <property type="entry name" value="AAA"/>
    <property type="match status" value="1"/>
</dbReference>
<dbReference type="Proteomes" id="UP000321172">
    <property type="component" value="Chromosome"/>
</dbReference>
<evidence type="ECO:0000259" key="1">
    <source>
        <dbReference type="SMART" id="SM00382"/>
    </source>
</evidence>
<proteinExistence type="predicted"/>
<name>A0A5B8SAD5_9SPHN</name>
<dbReference type="Gene3D" id="3.40.50.300">
    <property type="entry name" value="P-loop containing nucleotide triphosphate hydrolases"/>
    <property type="match status" value="1"/>
</dbReference>
<dbReference type="InterPro" id="IPR003593">
    <property type="entry name" value="AAA+_ATPase"/>
</dbReference>
<dbReference type="InterPro" id="IPR049052">
    <property type="entry name" value="nSTAND1"/>
</dbReference>